<organism evidence="2 3">
    <name type="scientific">Lithospermum erythrorhizon</name>
    <name type="common">Purple gromwell</name>
    <name type="synonym">Lithospermum officinale var. erythrorhizon</name>
    <dbReference type="NCBI Taxonomy" id="34254"/>
    <lineage>
        <taxon>Eukaryota</taxon>
        <taxon>Viridiplantae</taxon>
        <taxon>Streptophyta</taxon>
        <taxon>Embryophyta</taxon>
        <taxon>Tracheophyta</taxon>
        <taxon>Spermatophyta</taxon>
        <taxon>Magnoliopsida</taxon>
        <taxon>eudicotyledons</taxon>
        <taxon>Gunneridae</taxon>
        <taxon>Pentapetalae</taxon>
        <taxon>asterids</taxon>
        <taxon>lamiids</taxon>
        <taxon>Boraginales</taxon>
        <taxon>Boraginaceae</taxon>
        <taxon>Boraginoideae</taxon>
        <taxon>Lithospermeae</taxon>
        <taxon>Lithospermum</taxon>
    </lineage>
</organism>
<dbReference type="GO" id="GO:0005794">
    <property type="term" value="C:Golgi apparatus"/>
    <property type="evidence" value="ECO:0007669"/>
    <property type="project" value="TreeGrafter"/>
</dbReference>
<dbReference type="PANTHER" id="PTHR13448:SF14">
    <property type="entry name" value="F26K24.17 PROTEIN"/>
    <property type="match status" value="1"/>
</dbReference>
<feature type="region of interest" description="Disordered" evidence="1">
    <location>
        <begin position="90"/>
        <end position="112"/>
    </location>
</feature>
<dbReference type="PANTHER" id="PTHR13448">
    <property type="entry name" value="TRANSMEMBRANE PROTEIN 214"/>
    <property type="match status" value="1"/>
</dbReference>
<dbReference type="AlphaFoldDB" id="A0AAV3QMI7"/>
<feature type="compositionally biased region" description="Polar residues" evidence="1">
    <location>
        <begin position="1"/>
        <end position="19"/>
    </location>
</feature>
<name>A0AAV3QMI7_LITER</name>
<dbReference type="Proteomes" id="UP001454036">
    <property type="component" value="Unassembled WGS sequence"/>
</dbReference>
<protein>
    <recommendedName>
        <fullName evidence="4">Transmembrane protein</fullName>
    </recommendedName>
</protein>
<comment type="caution">
    <text evidence="2">The sequence shown here is derived from an EMBL/GenBank/DDBJ whole genome shotgun (WGS) entry which is preliminary data.</text>
</comment>
<evidence type="ECO:0000313" key="3">
    <source>
        <dbReference type="Proteomes" id="UP001454036"/>
    </source>
</evidence>
<keyword evidence="3" id="KW-1185">Reference proteome</keyword>
<evidence type="ECO:0000256" key="1">
    <source>
        <dbReference type="SAM" id="MobiDB-lite"/>
    </source>
</evidence>
<feature type="region of interest" description="Disordered" evidence="1">
    <location>
        <begin position="1"/>
        <end position="57"/>
    </location>
</feature>
<reference evidence="2 3" key="1">
    <citation type="submission" date="2024-01" db="EMBL/GenBank/DDBJ databases">
        <title>The complete chloroplast genome sequence of Lithospermum erythrorhizon: insights into the phylogenetic relationship among Boraginaceae species and the maternal lineages of purple gromwells.</title>
        <authorList>
            <person name="Okada T."/>
            <person name="Watanabe K."/>
        </authorList>
    </citation>
    <scope>NUCLEOTIDE SEQUENCE [LARGE SCALE GENOMIC DNA]</scope>
</reference>
<dbReference type="InterPro" id="IPR019308">
    <property type="entry name" value="TMEM214"/>
</dbReference>
<dbReference type="EMBL" id="BAABME010004986">
    <property type="protein sequence ID" value="GAA0164237.1"/>
    <property type="molecule type" value="Genomic_DNA"/>
</dbReference>
<feature type="compositionally biased region" description="Basic residues" evidence="1">
    <location>
        <begin position="24"/>
        <end position="39"/>
    </location>
</feature>
<feature type="compositionally biased region" description="Acidic residues" evidence="1">
    <location>
        <begin position="96"/>
        <end position="106"/>
    </location>
</feature>
<proteinExistence type="predicted"/>
<accession>A0AAV3QMI7</accession>
<sequence length="580" mass="63812">MDQQHKSVMSESTNLNISEDSSHGWHKVSYTKKHKKPQKSPHLVNGSADHPTQIGNVGVFTKLEKQSEERRRRIEAQRAAKALYDDDEVVVKRGEEEEGGSDEEEGEGGKRGGVVEVKKEKVKKVKKAKVTVVEAAAKIDADDLGGFLNEITASYESKPDIQLLRFADYFGRAFSAVSASQFPWQKLFRESPLAKIADVPVSHISETVYKTSVDWINQHSYDTLGSFVLWGLDSILSDLAAQHTGSKVSKKVSQPSSKSQVAMFIVISMVLRRKPDVIISVLPELRENSKYQGHDKLPVILWMIVQASHGDLAVGFYAWAHYSLPLLGGKLGSNPQSRDLILQLVERILSAPKARAILVNGAVRKGVRLMPPTALDQLLHATFPPSSSRVKATARFETIYPTLKEVALAGSPGSKAMKQVSQQIMSIALRSASEGVSELSSEAASISIWCLSQSPDSYKQWDKLYMDNLEASVKILKKLSDGWKELSTKQSSAEAFTETLKSFRQKNEKALVGGDVAHQAVFKEADKYCKVLLGKLSRGNGCLKSLVFVVIVVAAGAAFVSPNVESFDWDKVSEESGKVR</sequence>
<evidence type="ECO:0008006" key="4">
    <source>
        <dbReference type="Google" id="ProtNLM"/>
    </source>
</evidence>
<dbReference type="Pfam" id="PF10151">
    <property type="entry name" value="TMEM214"/>
    <property type="match status" value="1"/>
</dbReference>
<dbReference type="GO" id="GO:0005783">
    <property type="term" value="C:endoplasmic reticulum"/>
    <property type="evidence" value="ECO:0007669"/>
    <property type="project" value="TreeGrafter"/>
</dbReference>
<gene>
    <name evidence="2" type="ORF">LIER_19924</name>
</gene>
<evidence type="ECO:0000313" key="2">
    <source>
        <dbReference type="EMBL" id="GAA0164237.1"/>
    </source>
</evidence>